<protein>
    <submittedName>
        <fullName evidence="10">Metal ABC transporter permease</fullName>
    </submittedName>
</protein>
<evidence type="ECO:0000256" key="9">
    <source>
        <dbReference type="SAM" id="Phobius"/>
    </source>
</evidence>
<comment type="subcellular location">
    <subcellularLocation>
        <location evidence="1 8">Cell membrane</location>
        <topology evidence="1 8">Multi-pass membrane protein</topology>
    </subcellularLocation>
</comment>
<feature type="transmembrane region" description="Helical" evidence="9">
    <location>
        <begin position="259"/>
        <end position="277"/>
    </location>
</feature>
<dbReference type="GO" id="GO:0010043">
    <property type="term" value="P:response to zinc ion"/>
    <property type="evidence" value="ECO:0007669"/>
    <property type="project" value="TreeGrafter"/>
</dbReference>
<evidence type="ECO:0000256" key="6">
    <source>
        <dbReference type="ARBA" id="ARBA00022989"/>
    </source>
</evidence>
<evidence type="ECO:0000256" key="1">
    <source>
        <dbReference type="ARBA" id="ARBA00004651"/>
    </source>
</evidence>
<keyword evidence="6 9" id="KW-1133">Transmembrane helix</keyword>
<evidence type="ECO:0000256" key="8">
    <source>
        <dbReference type="RuleBase" id="RU003943"/>
    </source>
</evidence>
<keyword evidence="4" id="KW-1003">Cell membrane</keyword>
<dbReference type="SUPFAM" id="SSF81345">
    <property type="entry name" value="ABC transporter involved in vitamin B12 uptake, BtuC"/>
    <property type="match status" value="1"/>
</dbReference>
<organism evidence="10 11">
    <name type="scientific">Thermogemmata fonticola</name>
    <dbReference type="NCBI Taxonomy" id="2755323"/>
    <lineage>
        <taxon>Bacteria</taxon>
        <taxon>Pseudomonadati</taxon>
        <taxon>Planctomycetota</taxon>
        <taxon>Planctomycetia</taxon>
        <taxon>Gemmatales</taxon>
        <taxon>Gemmataceae</taxon>
        <taxon>Thermogemmata</taxon>
    </lineage>
</organism>
<dbReference type="PANTHER" id="PTHR30477">
    <property type="entry name" value="ABC-TRANSPORTER METAL-BINDING PROTEIN"/>
    <property type="match status" value="1"/>
</dbReference>
<dbReference type="RefSeq" id="WP_194539332.1">
    <property type="nucleotide sequence ID" value="NZ_JACEFB010000014.1"/>
</dbReference>
<keyword evidence="3 8" id="KW-0813">Transport</keyword>
<feature type="transmembrane region" description="Helical" evidence="9">
    <location>
        <begin position="223"/>
        <end position="247"/>
    </location>
</feature>
<dbReference type="GO" id="GO:0055085">
    <property type="term" value="P:transmembrane transport"/>
    <property type="evidence" value="ECO:0007669"/>
    <property type="project" value="InterPro"/>
</dbReference>
<evidence type="ECO:0000313" key="11">
    <source>
        <dbReference type="Proteomes" id="UP000542342"/>
    </source>
</evidence>
<proteinExistence type="inferred from homology"/>
<keyword evidence="7 9" id="KW-0472">Membrane</keyword>
<reference evidence="10 11" key="1">
    <citation type="submission" date="2020-07" db="EMBL/GenBank/DDBJ databases">
        <title>Thermogemmata thermophila gen. nov., sp. nov., a novel moderate thermophilic planctomycete from a Kamchatka hot spring.</title>
        <authorList>
            <person name="Elcheninov A.G."/>
            <person name="Podosokorskaya O.A."/>
            <person name="Kovaleva O.L."/>
            <person name="Novikov A."/>
            <person name="Bonch-Osmolovskaya E.A."/>
            <person name="Toshchakov S.V."/>
            <person name="Kublanov I.V."/>
        </authorList>
    </citation>
    <scope>NUCLEOTIDE SEQUENCE [LARGE SCALE GENOMIC DNA]</scope>
    <source>
        <strain evidence="10 11">2918</strain>
    </source>
</reference>
<evidence type="ECO:0000256" key="3">
    <source>
        <dbReference type="ARBA" id="ARBA00022448"/>
    </source>
</evidence>
<dbReference type="InterPro" id="IPR001626">
    <property type="entry name" value="ABC_TroCD"/>
</dbReference>
<dbReference type="EMBL" id="JACEFB010000014">
    <property type="protein sequence ID" value="MBA2227471.1"/>
    <property type="molecule type" value="Genomic_DNA"/>
</dbReference>
<dbReference type="GO" id="GO:0043190">
    <property type="term" value="C:ATP-binding cassette (ABC) transporter complex"/>
    <property type="evidence" value="ECO:0007669"/>
    <property type="project" value="InterPro"/>
</dbReference>
<dbReference type="Proteomes" id="UP000542342">
    <property type="component" value="Unassembled WGS sequence"/>
</dbReference>
<evidence type="ECO:0000256" key="2">
    <source>
        <dbReference type="ARBA" id="ARBA00008034"/>
    </source>
</evidence>
<dbReference type="PANTHER" id="PTHR30477:SF3">
    <property type="entry name" value="METAL TRANSPORT SYSTEM MEMBRANE PROTEIN CT_069-RELATED"/>
    <property type="match status" value="1"/>
</dbReference>
<comment type="similarity">
    <text evidence="2 8">Belongs to the ABC-3 integral membrane protein family.</text>
</comment>
<feature type="transmembrane region" description="Helical" evidence="9">
    <location>
        <begin position="142"/>
        <end position="161"/>
    </location>
</feature>
<comment type="caution">
    <text evidence="10">The sequence shown here is derived from an EMBL/GenBank/DDBJ whole genome shotgun (WGS) entry which is preliminary data.</text>
</comment>
<evidence type="ECO:0000256" key="7">
    <source>
        <dbReference type="ARBA" id="ARBA00023136"/>
    </source>
</evidence>
<gene>
    <name evidence="10" type="ORF">H0921_15030</name>
</gene>
<dbReference type="Pfam" id="PF00950">
    <property type="entry name" value="ABC-3"/>
    <property type="match status" value="1"/>
</dbReference>
<dbReference type="AlphaFoldDB" id="A0A7V8VGF9"/>
<keyword evidence="11" id="KW-1185">Reference proteome</keyword>
<feature type="transmembrane region" description="Helical" evidence="9">
    <location>
        <begin position="181"/>
        <end position="211"/>
    </location>
</feature>
<evidence type="ECO:0000256" key="4">
    <source>
        <dbReference type="ARBA" id="ARBA00022475"/>
    </source>
</evidence>
<feature type="transmembrane region" description="Helical" evidence="9">
    <location>
        <begin position="12"/>
        <end position="32"/>
    </location>
</feature>
<sequence length="299" mass="31236">MTEWWSPGLETVMAGTALLAASAGVTGSFAVLRRQSLQGDVVAHAALAGVAAAFLLGIRGPLGLLLGGAVAGWITLALASRLHHHTRLPLDAVQGGIMAVAFGLGLALLKHILTHVPDAGRHPLDRYLLGQAAQLRDADVQIIAAVTILSMLVVAAFWPQWKLLAFDPEYAAGLGLPVRLLELGLTTLTVTVVVIGLKAVGVVLMTALLVAPAVAARQWTDRLGIMVLLAGLFGALSGILGTLLAHYLGRHVSVPTGPTIVLCASGWVIVSLLAAWVRQESRRWVATRRSHHAGAETGP</sequence>
<dbReference type="Gene3D" id="1.10.3470.10">
    <property type="entry name" value="ABC transporter involved in vitamin B12 uptake, BtuC"/>
    <property type="match status" value="1"/>
</dbReference>
<name>A0A7V8VGF9_9BACT</name>
<evidence type="ECO:0000313" key="10">
    <source>
        <dbReference type="EMBL" id="MBA2227471.1"/>
    </source>
</evidence>
<feature type="transmembrane region" description="Helical" evidence="9">
    <location>
        <begin position="64"/>
        <end position="82"/>
    </location>
</feature>
<evidence type="ECO:0000256" key="5">
    <source>
        <dbReference type="ARBA" id="ARBA00022692"/>
    </source>
</evidence>
<keyword evidence="5 8" id="KW-0812">Transmembrane</keyword>
<dbReference type="InterPro" id="IPR037294">
    <property type="entry name" value="ABC_BtuC-like"/>
</dbReference>
<accession>A0A7V8VGF9</accession>